<organism evidence="2 3">
    <name type="scientific">Bactrocera dorsalis</name>
    <name type="common">Oriental fruit fly</name>
    <name type="synonym">Dacus dorsalis</name>
    <dbReference type="NCBI Taxonomy" id="27457"/>
    <lineage>
        <taxon>Eukaryota</taxon>
        <taxon>Metazoa</taxon>
        <taxon>Ecdysozoa</taxon>
        <taxon>Arthropoda</taxon>
        <taxon>Hexapoda</taxon>
        <taxon>Insecta</taxon>
        <taxon>Pterygota</taxon>
        <taxon>Neoptera</taxon>
        <taxon>Endopterygota</taxon>
        <taxon>Diptera</taxon>
        <taxon>Brachycera</taxon>
        <taxon>Muscomorpha</taxon>
        <taxon>Tephritoidea</taxon>
        <taxon>Tephritidae</taxon>
        <taxon>Bactrocera</taxon>
        <taxon>Bactrocera</taxon>
    </lineage>
</organism>
<name>A0A8N4L9G5_BACDO</name>
<evidence type="ECO:0000313" key="2">
    <source>
        <dbReference type="Proteomes" id="UP001652620"/>
    </source>
</evidence>
<accession>A0A8N4L9G5</accession>
<evidence type="ECO:0000256" key="1">
    <source>
        <dbReference type="SAM" id="MobiDB-lite"/>
    </source>
</evidence>
<reference evidence="3" key="1">
    <citation type="submission" date="2025-08" db="UniProtKB">
        <authorList>
            <consortium name="RefSeq"/>
        </authorList>
    </citation>
    <scope>IDENTIFICATION</scope>
    <source>
        <tissue evidence="3">Adult</tissue>
    </source>
</reference>
<dbReference type="KEGG" id="bdr:105233147"/>
<protein>
    <submittedName>
        <fullName evidence="3">Uncharacterized protein LOC105233147</fullName>
    </submittedName>
</protein>
<dbReference type="RefSeq" id="XP_029409214.2">
    <property type="nucleotide sequence ID" value="XM_029553354.2"/>
</dbReference>
<dbReference type="AlphaFoldDB" id="A0A8N4L9G5"/>
<gene>
    <name evidence="3" type="primary">LOC105233147</name>
</gene>
<dbReference type="GeneID" id="105233147"/>
<dbReference type="OrthoDB" id="6623312at2759"/>
<feature type="region of interest" description="Disordered" evidence="1">
    <location>
        <begin position="148"/>
        <end position="177"/>
    </location>
</feature>
<dbReference type="Proteomes" id="UP001652620">
    <property type="component" value="Chromosome 4"/>
</dbReference>
<keyword evidence="2" id="KW-1185">Reference proteome</keyword>
<proteinExistence type="predicted"/>
<evidence type="ECO:0000313" key="3">
    <source>
        <dbReference type="RefSeq" id="XP_029409214.2"/>
    </source>
</evidence>
<sequence length="250" mass="28396">MKFGKLFGQFNFFLGGERARFLACLLLTNLVRSYKFNEYKVFGCNHSAIMASHKLFFVCLLLAAIVTGYTQLPDEVNIETVAYGVPHETVKTIAPEDVPKSRIKRGIFWDFFQKMVTTKNLLVDQYVDTRDTLSDVYNLLNEGFSDPAPPKATIRPHTSTMKTSDEDQSGSAEMSTTTEAYRVSRYELGRILGRNFRGLQRLTKIEFQDAFNQSHYNIQEYKEEARKQFANSVGVEKVNKIKGLKAAIAG</sequence>